<gene>
    <name evidence="1" type="ORF">SMN809_LOCUS56268</name>
</gene>
<evidence type="ECO:0000313" key="2">
    <source>
        <dbReference type="Proteomes" id="UP000676336"/>
    </source>
</evidence>
<organism evidence="1 2">
    <name type="scientific">Rotaria magnacalcarata</name>
    <dbReference type="NCBI Taxonomy" id="392030"/>
    <lineage>
        <taxon>Eukaryota</taxon>
        <taxon>Metazoa</taxon>
        <taxon>Spiralia</taxon>
        <taxon>Gnathifera</taxon>
        <taxon>Rotifera</taxon>
        <taxon>Eurotatoria</taxon>
        <taxon>Bdelloidea</taxon>
        <taxon>Philodinida</taxon>
        <taxon>Philodinidae</taxon>
        <taxon>Rotaria</taxon>
    </lineage>
</organism>
<dbReference type="InterPro" id="IPR032675">
    <property type="entry name" value="LRR_dom_sf"/>
</dbReference>
<dbReference type="Proteomes" id="UP000676336">
    <property type="component" value="Unassembled WGS sequence"/>
</dbReference>
<dbReference type="AlphaFoldDB" id="A0A8S3DDZ2"/>
<feature type="non-terminal residue" evidence="1">
    <location>
        <position position="80"/>
    </location>
</feature>
<accession>A0A8S3DDZ2</accession>
<dbReference type="EMBL" id="CAJOBI010200680">
    <property type="protein sequence ID" value="CAF4990713.1"/>
    <property type="molecule type" value="Genomic_DNA"/>
</dbReference>
<dbReference type="InterPro" id="IPR001611">
    <property type="entry name" value="Leu-rich_rpt"/>
</dbReference>
<dbReference type="SMART" id="SM00368">
    <property type="entry name" value="LRR_RI"/>
    <property type="match status" value="1"/>
</dbReference>
<feature type="non-terminal residue" evidence="1">
    <location>
        <position position="1"/>
    </location>
</feature>
<protein>
    <submittedName>
        <fullName evidence="1">Uncharacterized protein</fullName>
    </submittedName>
</protein>
<dbReference type="Pfam" id="PF13516">
    <property type="entry name" value="LRR_6"/>
    <property type="match status" value="2"/>
</dbReference>
<comment type="caution">
    <text evidence="1">The sequence shown here is derived from an EMBL/GenBank/DDBJ whole genome shotgun (WGS) entry which is preliminary data.</text>
</comment>
<name>A0A8S3DDZ2_9BILA</name>
<dbReference type="SUPFAM" id="SSF52047">
    <property type="entry name" value="RNI-like"/>
    <property type="match status" value="1"/>
</dbReference>
<proteinExistence type="predicted"/>
<evidence type="ECO:0000313" key="1">
    <source>
        <dbReference type="EMBL" id="CAF4990713.1"/>
    </source>
</evidence>
<dbReference type="Gene3D" id="3.80.10.10">
    <property type="entry name" value="Ribonuclease Inhibitor"/>
    <property type="match status" value="1"/>
</dbReference>
<sequence>EIASGLKHDKRLKRLGLASNCIGVEGARALVDALVDHVSLQQLNLGYMKATILLGGLDNVIGDEGATEISRLIRLNKQIR</sequence>
<reference evidence="1" key="1">
    <citation type="submission" date="2021-02" db="EMBL/GenBank/DDBJ databases">
        <authorList>
            <person name="Nowell W R."/>
        </authorList>
    </citation>
    <scope>NUCLEOTIDE SEQUENCE</scope>
</reference>